<evidence type="ECO:0008006" key="3">
    <source>
        <dbReference type="Google" id="ProtNLM"/>
    </source>
</evidence>
<dbReference type="EMBL" id="FTPD01000027">
    <property type="protein sequence ID" value="SIT57305.1"/>
    <property type="molecule type" value="Genomic_DNA"/>
</dbReference>
<organism evidence="1 2">
    <name type="scientific">Mesorhizobium prunaredense</name>
    <dbReference type="NCBI Taxonomy" id="1631249"/>
    <lineage>
        <taxon>Bacteria</taxon>
        <taxon>Pseudomonadati</taxon>
        <taxon>Pseudomonadota</taxon>
        <taxon>Alphaproteobacteria</taxon>
        <taxon>Hyphomicrobiales</taxon>
        <taxon>Phyllobacteriaceae</taxon>
        <taxon>Mesorhizobium</taxon>
    </lineage>
</organism>
<dbReference type="PANTHER" id="PTHR43881:SF1">
    <property type="entry name" value="GAMMA-GLUTAMYLTRANSPEPTIDASE (AFU_ORTHOLOGUE AFUA_4G13580)"/>
    <property type="match status" value="1"/>
</dbReference>
<name>A0A1R3VBZ3_9HYPH</name>
<dbReference type="Gene3D" id="1.10.246.130">
    <property type="match status" value="1"/>
</dbReference>
<dbReference type="InterPro" id="IPR043137">
    <property type="entry name" value="GGT_ssub_C"/>
</dbReference>
<dbReference type="Proteomes" id="UP000188388">
    <property type="component" value="Unassembled WGS sequence"/>
</dbReference>
<dbReference type="STRING" id="1631249.BQ8794_330016"/>
<gene>
    <name evidence="1" type="ORF">BQ8794_330016</name>
</gene>
<evidence type="ECO:0000313" key="1">
    <source>
        <dbReference type="EMBL" id="SIT57305.1"/>
    </source>
</evidence>
<sequence length="422" mass="46658">MAPRHGDRVRTGLRQFVMPPVQIPLSRRCCRCAAGAVEGQNLALAVGTVEDETVAADTCRLRLDDRLHRRRADGCVHCIAAGPQHLDRRQRRQRVRCRRHRFRRTNRRAMVSRLRALGGLHALEDFAATKGDYVRPVGTSYRGYDIHQMPPNNQGLTALIMLNVLSGFSLGSLEPYGAERFHLEIEAGRLAYQDRDNFIGDQNQVHVPVQQLLSRSHADQLRAEIDPARAMTHLPRLELQPSDTVYISVVDRDRNAVSFINSTFGSFGSGVVGPRTGVVLQNRGSSFRLAADHPNRIAPRKRPMHTIMPGMVTAKGRAVMPFGVMGGGYQPFGHVHLLTNMIDFGMDPQEALDAPRVFYRQNAVEAERGVPAEAIAGLRERGHDVSAPTEPHGGGQLVLIDWDKGTLTGASDPRKDGCALGY</sequence>
<dbReference type="Pfam" id="PF01019">
    <property type="entry name" value="G_glu_transpept"/>
    <property type="match status" value="1"/>
</dbReference>
<dbReference type="SUPFAM" id="SSF56235">
    <property type="entry name" value="N-terminal nucleophile aminohydrolases (Ntn hydrolases)"/>
    <property type="match status" value="1"/>
</dbReference>
<reference evidence="2" key="1">
    <citation type="submission" date="2017-01" db="EMBL/GenBank/DDBJ databases">
        <authorList>
            <person name="Brunel B."/>
        </authorList>
    </citation>
    <scope>NUCLEOTIDE SEQUENCE [LARGE SCALE GENOMIC DNA]</scope>
</reference>
<proteinExistence type="predicted"/>
<dbReference type="Gene3D" id="3.60.20.40">
    <property type="match status" value="1"/>
</dbReference>
<protein>
    <recommendedName>
        <fullName evidence="3">Gamma-glutamyltransferase</fullName>
    </recommendedName>
</protein>
<accession>A0A1R3VBZ3</accession>
<keyword evidence="2" id="KW-1185">Reference proteome</keyword>
<dbReference type="InterPro" id="IPR029055">
    <property type="entry name" value="Ntn_hydrolases_N"/>
</dbReference>
<dbReference type="PANTHER" id="PTHR43881">
    <property type="entry name" value="GAMMA-GLUTAMYLTRANSPEPTIDASE (AFU_ORTHOLOGUE AFUA_4G13580)"/>
    <property type="match status" value="1"/>
</dbReference>
<dbReference type="AlphaFoldDB" id="A0A1R3VBZ3"/>
<dbReference type="PRINTS" id="PR01210">
    <property type="entry name" value="GGTRANSPTASE"/>
</dbReference>
<evidence type="ECO:0000313" key="2">
    <source>
        <dbReference type="Proteomes" id="UP000188388"/>
    </source>
</evidence>
<dbReference type="InterPro" id="IPR043138">
    <property type="entry name" value="GGT_lsub"/>
</dbReference>
<dbReference type="InterPro" id="IPR052896">
    <property type="entry name" value="GGT-like_enzyme"/>
</dbReference>